<evidence type="ECO:0000313" key="1">
    <source>
        <dbReference type="EMBL" id="KXA07022.1"/>
    </source>
</evidence>
<protein>
    <submittedName>
        <fullName evidence="1">Uncharacterized protein</fullName>
    </submittedName>
</protein>
<proteinExistence type="predicted"/>
<name>A0A133MSJ7_CLOPF</name>
<dbReference type="EMBL" id="LRPU01000177">
    <property type="protein sequence ID" value="KXA07022.1"/>
    <property type="molecule type" value="Genomic_DNA"/>
</dbReference>
<organism evidence="1 2">
    <name type="scientific">Clostridium perfringens</name>
    <dbReference type="NCBI Taxonomy" id="1502"/>
    <lineage>
        <taxon>Bacteria</taxon>
        <taxon>Bacillati</taxon>
        <taxon>Bacillota</taxon>
        <taxon>Clostridia</taxon>
        <taxon>Eubacteriales</taxon>
        <taxon>Clostridiaceae</taxon>
        <taxon>Clostridium</taxon>
    </lineage>
</organism>
<reference evidence="1 2" key="1">
    <citation type="submission" date="2016-01" db="EMBL/GenBank/DDBJ databases">
        <authorList>
            <person name="Oliw E.H."/>
        </authorList>
    </citation>
    <scope>NUCLEOTIDE SEQUENCE [LARGE SCALE GENOMIC DNA]</scope>
    <source>
        <strain evidence="1 2">MJR7757A</strain>
    </source>
</reference>
<gene>
    <name evidence="1" type="ORF">HMPREF3222_02796</name>
</gene>
<accession>A0A133MSJ7</accession>
<sequence>MLFLYRKELILYSVFILIQLNIIKKGGTAKLFCPLSFYSRGYFFGGKNYEKKFNK</sequence>
<evidence type="ECO:0000313" key="2">
    <source>
        <dbReference type="Proteomes" id="UP000070646"/>
    </source>
</evidence>
<dbReference type="Proteomes" id="UP000070646">
    <property type="component" value="Unassembled WGS sequence"/>
</dbReference>
<comment type="caution">
    <text evidence="1">The sequence shown here is derived from an EMBL/GenBank/DDBJ whole genome shotgun (WGS) entry which is preliminary data.</text>
</comment>
<dbReference type="AlphaFoldDB" id="A0A133MSJ7"/>